<keyword evidence="3 4" id="KW-0949">S-adenosyl-L-methionine</keyword>
<keyword evidence="2 4" id="KW-0808">Transferase</keyword>
<evidence type="ECO:0000256" key="3">
    <source>
        <dbReference type="ARBA" id="ARBA00022691"/>
    </source>
</evidence>
<evidence type="ECO:0000256" key="4">
    <source>
        <dbReference type="HAMAP-Rule" id="MF_03044"/>
    </source>
</evidence>
<dbReference type="AlphaFoldDB" id="A0A9P0QXF5"/>
<evidence type="ECO:0000256" key="2">
    <source>
        <dbReference type="ARBA" id="ARBA00022679"/>
    </source>
</evidence>
<dbReference type="InterPro" id="IPR021867">
    <property type="entry name" value="Bmt2/SAMTOR"/>
</dbReference>
<feature type="compositionally biased region" description="Basic residues" evidence="5">
    <location>
        <begin position="1"/>
        <end position="15"/>
    </location>
</feature>
<proteinExistence type="inferred from homology"/>
<dbReference type="EMBL" id="CAKXYY010000044">
    <property type="protein sequence ID" value="CAH2356040.1"/>
    <property type="molecule type" value="Genomic_DNA"/>
</dbReference>
<reference evidence="6" key="1">
    <citation type="submission" date="2022-03" db="EMBL/GenBank/DDBJ databases">
        <authorList>
            <person name="Legras J.-L."/>
            <person name="Devillers H."/>
            <person name="Grondin C."/>
        </authorList>
    </citation>
    <scope>NUCLEOTIDE SEQUENCE</scope>
    <source>
        <strain evidence="6">CLIB 1423</strain>
    </source>
</reference>
<dbReference type="GO" id="GO:0016433">
    <property type="term" value="F:rRNA (adenine) methyltransferase activity"/>
    <property type="evidence" value="ECO:0007669"/>
    <property type="project" value="UniProtKB-UniRule"/>
</dbReference>
<dbReference type="PANTHER" id="PTHR21008:SF1">
    <property type="entry name" value="25S RRNA (ADENINE(2142)-N(1))-METHYLTRANSFERASE"/>
    <property type="match status" value="1"/>
</dbReference>
<dbReference type="PANTHER" id="PTHR21008">
    <property type="entry name" value="S-ADENOSYLMETHIONINE SENSOR UPSTREAM OF MTORC1-RELATED"/>
    <property type="match status" value="1"/>
</dbReference>
<dbReference type="Pfam" id="PF11968">
    <property type="entry name" value="Bmt2"/>
    <property type="match status" value="1"/>
</dbReference>
<keyword evidence="1 4" id="KW-0489">Methyltransferase</keyword>
<evidence type="ECO:0000256" key="1">
    <source>
        <dbReference type="ARBA" id="ARBA00022603"/>
    </source>
</evidence>
<comment type="subcellular location">
    <subcellularLocation>
        <location evidence="4">Nucleus</location>
        <location evidence="4">Nucleolus</location>
    </subcellularLocation>
</comment>
<dbReference type="SUPFAM" id="SSF53335">
    <property type="entry name" value="S-adenosyl-L-methionine-dependent methyltransferases"/>
    <property type="match status" value="1"/>
</dbReference>
<comment type="similarity">
    <text evidence="4">Belongs to the BMT2 family.</text>
</comment>
<sequence>MAKRKSGGLLNRHRSITSAKKLSAPKGIKPQQARQLIRRFHILQKNKHSILKKISKDYKKCDHELTESNYKEVLSSTKEWRKFYIANADPESQTLPSSSSATDIIKIDSGITIPQLFSQLGKIDAEIEKRGGLEAYQSASIHGQDSNRGGDSSKKLIEWLNQSPYNAVIHSQSKEEKKLSALEIGCLNPANFISTSGIFANVVKIDLNSQSQQILQQNFMERPLPANDSERFNLISCSLVLNFVPTPLERGEMLRRLTKFLLPPTPNSMSSLFFVLPLPCLENSRYIDTTIFESMMSDLGFKKVLSYQATKLIYYLFDWEGKIKSNIKYSKKQCYEGSKRNNFCIVLE</sequence>
<dbReference type="OrthoDB" id="5954793at2759"/>
<evidence type="ECO:0000256" key="5">
    <source>
        <dbReference type="SAM" id="MobiDB-lite"/>
    </source>
</evidence>
<feature type="region of interest" description="Disordered" evidence="5">
    <location>
        <begin position="1"/>
        <end position="31"/>
    </location>
</feature>
<dbReference type="GO" id="GO:0005730">
    <property type="term" value="C:nucleolus"/>
    <property type="evidence" value="ECO:0007669"/>
    <property type="project" value="UniProtKB-SubCell"/>
</dbReference>
<accession>A0A9P0QXF5</accession>
<protein>
    <recommendedName>
        <fullName evidence="4">25S rRNA adenine-N(1) methyltransferase</fullName>
        <ecNumber evidence="4">2.1.1.-</ecNumber>
    </recommendedName>
</protein>
<keyword evidence="7" id="KW-1185">Reference proteome</keyword>
<organism evidence="6 7">
    <name type="scientific">[Candida] railenensis</name>
    <dbReference type="NCBI Taxonomy" id="45579"/>
    <lineage>
        <taxon>Eukaryota</taxon>
        <taxon>Fungi</taxon>
        <taxon>Dikarya</taxon>
        <taxon>Ascomycota</taxon>
        <taxon>Saccharomycotina</taxon>
        <taxon>Pichiomycetes</taxon>
        <taxon>Debaryomycetaceae</taxon>
        <taxon>Kurtzmaniella</taxon>
    </lineage>
</organism>
<feature type="binding site" evidence="4">
    <location>
        <position position="206"/>
    </location>
    <ligand>
        <name>S-adenosyl-L-methionine</name>
        <dbReference type="ChEBI" id="CHEBI:59789"/>
    </ligand>
</feature>
<dbReference type="Proteomes" id="UP000837801">
    <property type="component" value="Unassembled WGS sequence"/>
</dbReference>
<name>A0A9P0QXF5_9ASCO</name>
<comment type="caution">
    <text evidence="6">The sequence shown here is derived from an EMBL/GenBank/DDBJ whole genome shotgun (WGS) entry which is preliminary data.</text>
</comment>
<comment type="function">
    <text evidence="4">S-adenosyl-L-methionine-dependent methyltransferase that specifically methylates the N(1) position of an adenine present in helix 65 in 25S rRNA.</text>
</comment>
<feature type="binding site" evidence="4">
    <location>
        <position position="185"/>
    </location>
    <ligand>
        <name>S-adenosyl-L-methionine</name>
        <dbReference type="ChEBI" id="CHEBI:59789"/>
    </ligand>
</feature>
<gene>
    <name evidence="4" type="primary">BMT2</name>
    <name evidence="6" type="ORF">CLIB1423_44S00276</name>
</gene>
<dbReference type="InterPro" id="IPR029063">
    <property type="entry name" value="SAM-dependent_MTases_sf"/>
</dbReference>
<dbReference type="HAMAP" id="MF_03044">
    <property type="entry name" value="BMT2"/>
    <property type="match status" value="1"/>
</dbReference>
<evidence type="ECO:0000313" key="7">
    <source>
        <dbReference type="Proteomes" id="UP000837801"/>
    </source>
</evidence>
<dbReference type="EC" id="2.1.1.-" evidence="4"/>
<keyword evidence="4" id="KW-0539">Nucleus</keyword>
<evidence type="ECO:0000313" key="6">
    <source>
        <dbReference type="EMBL" id="CAH2356040.1"/>
    </source>
</evidence>